<name>N1RAU7_FUSC4</name>
<keyword evidence="3" id="KW-1185">Reference proteome</keyword>
<reference evidence="3" key="2">
    <citation type="journal article" date="2014" name="PLoS ONE">
        <title>Genome and Transcriptome Analysis of the Fungal Pathogen Fusarium oxysporum f. sp. cubense Causing Banana Vascular Wilt Disease.</title>
        <authorList>
            <person name="Guo L."/>
            <person name="Han L."/>
            <person name="Yang L."/>
            <person name="Zeng H."/>
            <person name="Fan D."/>
            <person name="Zhu Y."/>
            <person name="Feng Y."/>
            <person name="Wang G."/>
            <person name="Peng C."/>
            <person name="Jiang X."/>
            <person name="Zhou D."/>
            <person name="Ni P."/>
            <person name="Liang C."/>
            <person name="Liu L."/>
            <person name="Wang J."/>
            <person name="Mao C."/>
            <person name="Fang X."/>
            <person name="Peng M."/>
            <person name="Huang J."/>
        </authorList>
    </citation>
    <scope>NUCLEOTIDE SEQUENCE [LARGE SCALE GENOMIC DNA]</scope>
    <source>
        <strain evidence="3">race 4</strain>
    </source>
</reference>
<organism evidence="2 3">
    <name type="scientific">Fusarium oxysporum f. sp. cubense (strain race 4)</name>
    <name type="common">Panama disease fungus</name>
    <dbReference type="NCBI Taxonomy" id="2502994"/>
    <lineage>
        <taxon>Eukaryota</taxon>
        <taxon>Fungi</taxon>
        <taxon>Dikarya</taxon>
        <taxon>Ascomycota</taxon>
        <taxon>Pezizomycotina</taxon>
        <taxon>Sordariomycetes</taxon>
        <taxon>Hypocreomycetidae</taxon>
        <taxon>Hypocreales</taxon>
        <taxon>Nectriaceae</taxon>
        <taxon>Fusarium</taxon>
        <taxon>Fusarium oxysporum species complex</taxon>
    </lineage>
</organism>
<sequence>MRELKVLARTPHGQSNSYQSSLPKKGCARLKDSMHVMQRHFFTCGQDPNRSV</sequence>
<dbReference type="AlphaFoldDB" id="N1RAU7"/>
<evidence type="ECO:0000313" key="3">
    <source>
        <dbReference type="Proteomes" id="UP000016929"/>
    </source>
</evidence>
<feature type="compositionally biased region" description="Polar residues" evidence="1">
    <location>
        <begin position="12"/>
        <end position="22"/>
    </location>
</feature>
<dbReference type="EMBL" id="KB726995">
    <property type="protein sequence ID" value="EMT62584.1"/>
    <property type="molecule type" value="Genomic_DNA"/>
</dbReference>
<reference evidence="3" key="1">
    <citation type="submission" date="2012-09" db="EMBL/GenBank/DDBJ databases">
        <title>Genome sequencing and comparative transcriptomics of race 1 and race 4 of banana pathogen: Fusarium oxysporum f. sp. cubense.</title>
        <authorList>
            <person name="Fang X."/>
            <person name="Huang J."/>
        </authorList>
    </citation>
    <scope>NUCLEOTIDE SEQUENCE [LARGE SCALE GENOMIC DNA]</scope>
    <source>
        <strain evidence="3">race 4</strain>
    </source>
</reference>
<feature type="region of interest" description="Disordered" evidence="1">
    <location>
        <begin position="1"/>
        <end position="24"/>
    </location>
</feature>
<dbReference type="HOGENOM" id="CLU_3087246_0_0_1"/>
<accession>N1RAU7</accession>
<gene>
    <name evidence="2" type="ORF">FOC4_g10006207</name>
</gene>
<protein>
    <submittedName>
        <fullName evidence="2">Uncharacterized protein</fullName>
    </submittedName>
</protein>
<evidence type="ECO:0000313" key="2">
    <source>
        <dbReference type="EMBL" id="EMT62584.1"/>
    </source>
</evidence>
<dbReference type="Proteomes" id="UP000016929">
    <property type="component" value="Unassembled WGS sequence"/>
</dbReference>
<evidence type="ECO:0000256" key="1">
    <source>
        <dbReference type="SAM" id="MobiDB-lite"/>
    </source>
</evidence>
<proteinExistence type="predicted"/>